<dbReference type="Proteomes" id="UP000541558">
    <property type="component" value="Unassembled WGS sequence"/>
</dbReference>
<keyword evidence="3 7" id="KW-0812">Transmembrane</keyword>
<dbReference type="PANTHER" id="PTHR43731">
    <property type="entry name" value="RHOMBOID PROTEASE"/>
    <property type="match status" value="1"/>
</dbReference>
<proteinExistence type="inferred from homology"/>
<evidence type="ECO:0000313" key="10">
    <source>
        <dbReference type="Proteomes" id="UP000541558"/>
    </source>
</evidence>
<sequence>MFSLALRCHARHASFKFKLPSPVARWAPNPNTRTFRSTALKRFPRGPAHDIAAAPEVELFRETLKKGRTELAFQEKVGTPRIRNQVLFVVFGSLLTFSYAASRTNIETEYWKKRLEAMSPSWQLQTITSLDLKRAQNAELIRELREWFAAVNRFTQEYVPSLIRPWISLGLVNVLQPYADASEGKRLCWKICLLNAGVYLAWKIKRLQPAMAVRFMHNPLSGLSYTLLTSMFSHKDFFHLLLNCLALESFGSAAYFYLMSEQNKMDPPMLELTGAPHFLAFFISAGLFSGLVSHVASVKILYPRLVKYLSLPTQLAAKPETWAAAVAASSAKPVAAAAVKQAPTILPSLGASGAVYAAVTLTALAFPNSEVALFIPPSYPVNIQYAVGGLVAFDMLGIMRGWRVFDHWAHLGGAAFGVIYYAYGPAFWAHMRRTFEIPPPPSSSPEIQ</sequence>
<dbReference type="GO" id="GO:0004252">
    <property type="term" value="F:serine-type endopeptidase activity"/>
    <property type="evidence" value="ECO:0007669"/>
    <property type="project" value="InterPro"/>
</dbReference>
<dbReference type="EMBL" id="JAACJK010000012">
    <property type="protein sequence ID" value="KAF5338648.1"/>
    <property type="molecule type" value="Genomic_DNA"/>
</dbReference>
<feature type="transmembrane region" description="Helical" evidence="7">
    <location>
        <begin position="383"/>
        <end position="402"/>
    </location>
</feature>
<evidence type="ECO:0000313" key="9">
    <source>
        <dbReference type="EMBL" id="KAF5338648.1"/>
    </source>
</evidence>
<comment type="subcellular location">
    <subcellularLocation>
        <location evidence="1">Membrane</location>
        <topology evidence="1">Multi-pass membrane protein</topology>
    </subcellularLocation>
</comment>
<evidence type="ECO:0000256" key="2">
    <source>
        <dbReference type="ARBA" id="ARBA00009045"/>
    </source>
</evidence>
<gene>
    <name evidence="9" type="ORF">D9611_012799</name>
</gene>
<dbReference type="InterPro" id="IPR022764">
    <property type="entry name" value="Peptidase_S54_rhomboid_dom"/>
</dbReference>
<comment type="caution">
    <text evidence="9">The sequence shown here is derived from an EMBL/GenBank/DDBJ whole genome shotgun (WGS) entry which is preliminary data.</text>
</comment>
<feature type="transmembrane region" description="Helical" evidence="7">
    <location>
        <begin position="278"/>
        <end position="302"/>
    </location>
</feature>
<feature type="domain" description="Peptidase S54 rhomboid" evidence="8">
    <location>
        <begin position="325"/>
        <end position="422"/>
    </location>
</feature>
<feature type="transmembrane region" description="Helical" evidence="7">
    <location>
        <begin position="237"/>
        <end position="258"/>
    </location>
</feature>
<dbReference type="OrthoDB" id="10260614at2759"/>
<feature type="domain" description="Peptidase S54 rhomboid" evidence="8">
    <location>
        <begin position="225"/>
        <end position="297"/>
    </location>
</feature>
<keyword evidence="4" id="KW-0378">Hydrolase</keyword>
<dbReference type="AlphaFoldDB" id="A0A8H5CD90"/>
<protein>
    <recommendedName>
        <fullName evidence="8">Peptidase S54 rhomboid domain-containing protein</fullName>
    </recommendedName>
</protein>
<keyword evidence="10" id="KW-1185">Reference proteome</keyword>
<reference evidence="9 10" key="1">
    <citation type="journal article" date="2020" name="ISME J.">
        <title>Uncovering the hidden diversity of litter-decomposition mechanisms in mushroom-forming fungi.</title>
        <authorList>
            <person name="Floudas D."/>
            <person name="Bentzer J."/>
            <person name="Ahren D."/>
            <person name="Johansson T."/>
            <person name="Persson P."/>
            <person name="Tunlid A."/>
        </authorList>
    </citation>
    <scope>NUCLEOTIDE SEQUENCE [LARGE SCALE GENOMIC DNA]</scope>
    <source>
        <strain evidence="9 10">CBS 175.51</strain>
    </source>
</reference>
<dbReference type="GO" id="GO:0006465">
    <property type="term" value="P:signal peptide processing"/>
    <property type="evidence" value="ECO:0007669"/>
    <property type="project" value="TreeGrafter"/>
</dbReference>
<name>A0A8H5CD90_9AGAR</name>
<evidence type="ECO:0000256" key="1">
    <source>
        <dbReference type="ARBA" id="ARBA00004141"/>
    </source>
</evidence>
<dbReference type="InterPro" id="IPR035952">
    <property type="entry name" value="Rhomboid-like_sf"/>
</dbReference>
<dbReference type="Pfam" id="PF01694">
    <property type="entry name" value="Rhomboid"/>
    <property type="match status" value="2"/>
</dbReference>
<keyword evidence="5 7" id="KW-1133">Transmembrane helix</keyword>
<dbReference type="GO" id="GO:0016020">
    <property type="term" value="C:membrane"/>
    <property type="evidence" value="ECO:0007669"/>
    <property type="project" value="UniProtKB-SubCell"/>
</dbReference>
<evidence type="ECO:0000259" key="8">
    <source>
        <dbReference type="Pfam" id="PF01694"/>
    </source>
</evidence>
<dbReference type="InterPro" id="IPR050925">
    <property type="entry name" value="Rhomboid_protease_S54"/>
</dbReference>
<dbReference type="Gene3D" id="1.20.1540.10">
    <property type="entry name" value="Rhomboid-like"/>
    <property type="match status" value="1"/>
</dbReference>
<keyword evidence="6 7" id="KW-0472">Membrane</keyword>
<comment type="similarity">
    <text evidence="2">Belongs to the peptidase S54 family.</text>
</comment>
<evidence type="ECO:0000256" key="6">
    <source>
        <dbReference type="ARBA" id="ARBA00023136"/>
    </source>
</evidence>
<dbReference type="SUPFAM" id="SSF144091">
    <property type="entry name" value="Rhomboid-like"/>
    <property type="match status" value="1"/>
</dbReference>
<accession>A0A8H5CD90</accession>
<evidence type="ECO:0000256" key="5">
    <source>
        <dbReference type="ARBA" id="ARBA00022989"/>
    </source>
</evidence>
<evidence type="ECO:0000256" key="3">
    <source>
        <dbReference type="ARBA" id="ARBA00022692"/>
    </source>
</evidence>
<evidence type="ECO:0000256" key="4">
    <source>
        <dbReference type="ARBA" id="ARBA00022801"/>
    </source>
</evidence>
<feature type="transmembrane region" description="Helical" evidence="7">
    <location>
        <begin position="408"/>
        <end position="429"/>
    </location>
</feature>
<organism evidence="9 10">
    <name type="scientific">Ephemerocybe angulata</name>
    <dbReference type="NCBI Taxonomy" id="980116"/>
    <lineage>
        <taxon>Eukaryota</taxon>
        <taxon>Fungi</taxon>
        <taxon>Dikarya</taxon>
        <taxon>Basidiomycota</taxon>
        <taxon>Agaricomycotina</taxon>
        <taxon>Agaricomycetes</taxon>
        <taxon>Agaricomycetidae</taxon>
        <taxon>Agaricales</taxon>
        <taxon>Agaricineae</taxon>
        <taxon>Psathyrellaceae</taxon>
        <taxon>Ephemerocybe</taxon>
    </lineage>
</organism>
<dbReference type="PANTHER" id="PTHR43731:SF14">
    <property type="entry name" value="PRESENILIN-ASSOCIATED RHOMBOID-LIKE PROTEIN, MITOCHONDRIAL"/>
    <property type="match status" value="1"/>
</dbReference>
<evidence type="ECO:0000256" key="7">
    <source>
        <dbReference type="SAM" id="Phobius"/>
    </source>
</evidence>